<dbReference type="Gene3D" id="3.20.20.80">
    <property type="entry name" value="Glycosidases"/>
    <property type="match status" value="1"/>
</dbReference>
<dbReference type="RefSeq" id="WP_338617727.1">
    <property type="nucleotide sequence ID" value="NZ_AP028127.1"/>
</dbReference>
<proteinExistence type="predicted"/>
<dbReference type="InterPro" id="IPR017853">
    <property type="entry name" value="GH"/>
</dbReference>
<dbReference type="Pfam" id="PF00128">
    <property type="entry name" value="Alpha-amylase"/>
    <property type="match status" value="2"/>
</dbReference>
<sequence length="436" mass="50509">MATCTDSSLKQSIIYQVYNRNHNESGTFRELIEDLPRIKSLGVDIVYLLPIHPIGKKDKKGTLGCPYSISDYRAVNPEYGTLEDFVALIEAVHEWDMKIMIDVVYNHTSRDSYLLQHHPEWFYKNAEGEFANRVGDWSDITDFDYSQHESLWEELIDCLTYWAKLGVDGYRCDVASFVPVEFWLRARREVSKINPHFIWLAETVDKDFIRTIRSLGFSVHSDCEMYQAFDICYDYDVYEAFKSYLLGKSSLDLYIRRLQDQEVIYPGNYIKLRCLENHDQRRIASLVKTVEQLIMWTTFVYLQKGTTMIYAGQEAACKHTPSLFDVDKVDWSSYNKDGIADLMAKLARLKKDDVMRDGVYTIMSGNISDSVILKYETELKTRVAIFNFGLKDGELSVDIPDGIYENLVGHSSIVVRNGYLRLEGEPILIDVDNFKL</sequence>
<dbReference type="InterPro" id="IPR041331">
    <property type="entry name" value="Bac_A_amyl_C"/>
</dbReference>
<evidence type="ECO:0000259" key="1">
    <source>
        <dbReference type="SMART" id="SM00642"/>
    </source>
</evidence>
<reference evidence="2" key="1">
    <citation type="journal article" date="2024" name="Int. J. Syst. Evol. Microbiol.">
        <title>Turicibacter faecis sp. nov., isolated from faeces of heart failure mouse model.</title>
        <authorList>
            <person name="Imamura Y."/>
            <person name="Motooka D."/>
            <person name="Nakajima Y."/>
            <person name="Ito S."/>
            <person name="Kitakaze M."/>
            <person name="Iida T."/>
            <person name="Nakamura S."/>
        </authorList>
    </citation>
    <scope>NUCLEOTIDE SEQUENCE</scope>
    <source>
        <strain evidence="2">TC023</strain>
    </source>
</reference>
<evidence type="ECO:0000313" key="2">
    <source>
        <dbReference type="EMBL" id="BEH89920.1"/>
    </source>
</evidence>
<gene>
    <name evidence="2" type="primary">malS</name>
    <name evidence="2" type="ORF">T23_00220</name>
</gene>
<name>A0ABN6ZDA0_9FIRM</name>
<dbReference type="SMART" id="SM00642">
    <property type="entry name" value="Aamy"/>
    <property type="match status" value="1"/>
</dbReference>
<protein>
    <submittedName>
        <fullName evidence="2">Alpha-amylase</fullName>
    </submittedName>
</protein>
<dbReference type="PANTHER" id="PTHR10357:SF205">
    <property type="entry name" value="O-GLYCOSYL HYDROLASE FAMILY 13"/>
    <property type="match status" value="1"/>
</dbReference>
<dbReference type="InterPro" id="IPR006047">
    <property type="entry name" value="GH13_cat_dom"/>
</dbReference>
<dbReference type="Proteomes" id="UP001432099">
    <property type="component" value="Chromosome"/>
</dbReference>
<dbReference type="Pfam" id="PF18612">
    <property type="entry name" value="Bac_A_amyl_C"/>
    <property type="match status" value="1"/>
</dbReference>
<dbReference type="SUPFAM" id="SSF51445">
    <property type="entry name" value="(Trans)glycosidases"/>
    <property type="match status" value="1"/>
</dbReference>
<dbReference type="EMBL" id="AP028127">
    <property type="protein sequence ID" value="BEH89920.1"/>
    <property type="molecule type" value="Genomic_DNA"/>
</dbReference>
<feature type="domain" description="Glycosyl hydrolase family 13 catalytic" evidence="1">
    <location>
        <begin position="12"/>
        <end position="350"/>
    </location>
</feature>
<keyword evidence="3" id="KW-1185">Reference proteome</keyword>
<accession>A0ABN6ZDA0</accession>
<dbReference type="CDD" id="cd11313">
    <property type="entry name" value="AmyAc_arch_bac_AmyA"/>
    <property type="match status" value="1"/>
</dbReference>
<organism evidence="2 3">
    <name type="scientific">Turicibacter faecis</name>
    <dbReference type="NCBI Taxonomy" id="2963365"/>
    <lineage>
        <taxon>Bacteria</taxon>
        <taxon>Bacillati</taxon>
        <taxon>Bacillota</taxon>
        <taxon>Erysipelotrichia</taxon>
        <taxon>Erysipelotrichales</taxon>
        <taxon>Turicibacteraceae</taxon>
        <taxon>Turicibacter</taxon>
    </lineage>
</organism>
<evidence type="ECO:0000313" key="3">
    <source>
        <dbReference type="Proteomes" id="UP001432099"/>
    </source>
</evidence>
<dbReference type="PANTHER" id="PTHR10357">
    <property type="entry name" value="ALPHA-AMYLASE FAMILY MEMBER"/>
    <property type="match status" value="1"/>
</dbReference>